<keyword evidence="2" id="KW-1185">Reference proteome</keyword>
<dbReference type="STRING" id="1642647.PSM36_3039"/>
<name>A0A1R3T950_9BACT</name>
<organism evidence="1 2">
    <name type="scientific">Proteiniphilum saccharofermentans</name>
    <dbReference type="NCBI Taxonomy" id="1642647"/>
    <lineage>
        <taxon>Bacteria</taxon>
        <taxon>Pseudomonadati</taxon>
        <taxon>Bacteroidota</taxon>
        <taxon>Bacteroidia</taxon>
        <taxon>Bacteroidales</taxon>
        <taxon>Dysgonomonadaceae</taxon>
        <taxon>Proteiniphilum</taxon>
    </lineage>
</organism>
<protein>
    <submittedName>
        <fullName evidence="1">Uncharacterized protein</fullName>
    </submittedName>
</protein>
<evidence type="ECO:0000313" key="1">
    <source>
        <dbReference type="EMBL" id="SCD21828.1"/>
    </source>
</evidence>
<dbReference type="EMBL" id="LT605205">
    <property type="protein sequence ID" value="SCD21828.1"/>
    <property type="molecule type" value="Genomic_DNA"/>
</dbReference>
<gene>
    <name evidence="1" type="ORF">PSM36_3039</name>
</gene>
<dbReference type="KEGG" id="psac:PSM36_3039"/>
<sequence>MNSCIIRSFTDIFDDNRTLIVHILCKIRICQSRNKMNYENIFFNIYFYPICIIE</sequence>
<dbReference type="AlphaFoldDB" id="A0A1R3T950"/>
<dbReference type="Proteomes" id="UP000187464">
    <property type="component" value="Chromosome I"/>
</dbReference>
<accession>A0A1R3T950</accession>
<proteinExistence type="predicted"/>
<reference evidence="1 2" key="1">
    <citation type="submission" date="2016-08" db="EMBL/GenBank/DDBJ databases">
        <authorList>
            <person name="Seilhamer J.J."/>
        </authorList>
    </citation>
    <scope>NUCLEOTIDE SEQUENCE [LARGE SCALE GENOMIC DNA]</scope>
    <source>
        <strain evidence="1">M3/6</strain>
    </source>
</reference>
<evidence type="ECO:0000313" key="2">
    <source>
        <dbReference type="Proteomes" id="UP000187464"/>
    </source>
</evidence>